<evidence type="ECO:0000256" key="1">
    <source>
        <dbReference type="SAM" id="Phobius"/>
    </source>
</evidence>
<reference evidence="2 3" key="1">
    <citation type="submission" date="2022-12" db="EMBL/GenBank/DDBJ databases">
        <title>Metagenome assembled genome from gulf of manar.</title>
        <authorList>
            <person name="Kohli P."/>
            <person name="Pk S."/>
            <person name="Venkata Ramana C."/>
            <person name="Sasikala C."/>
        </authorList>
    </citation>
    <scope>NUCLEOTIDE SEQUENCE [LARGE SCALE GENOMIC DNA]</scope>
    <source>
        <strain evidence="2">JB008</strain>
    </source>
</reference>
<comment type="caution">
    <text evidence="2">The sequence shown here is derived from an EMBL/GenBank/DDBJ whole genome shotgun (WGS) entry which is preliminary data.</text>
</comment>
<accession>A0AAJ1II23</accession>
<keyword evidence="1" id="KW-0812">Transmembrane</keyword>
<protein>
    <submittedName>
        <fullName evidence="2">Uncharacterized protein</fullName>
    </submittedName>
</protein>
<keyword evidence="1" id="KW-0472">Membrane</keyword>
<sequence length="149" mass="16366">MTVLSIAIIVFILFESLNVLMLYFKPGSRMGNGIGVFNAYEKSKSDPEIHALVSYMINWVAGTKLIFIALLIVIVITGTSTTRILAVVAMILSIASYYWRLHPAIKKMDEAGWITPKGYSKILGFMIMGFMIIFAAALIVSLVITAGRG</sequence>
<dbReference type="Proteomes" id="UP001221217">
    <property type="component" value="Unassembled WGS sequence"/>
</dbReference>
<evidence type="ECO:0000313" key="2">
    <source>
        <dbReference type="EMBL" id="MDC7228357.1"/>
    </source>
</evidence>
<dbReference type="AlphaFoldDB" id="A0AAJ1II23"/>
<feature type="transmembrane region" description="Helical" evidence="1">
    <location>
        <begin position="122"/>
        <end position="144"/>
    </location>
</feature>
<organism evidence="2 3">
    <name type="scientific">Candidatus Thalassospirochaeta sargassi</name>
    <dbReference type="NCBI Taxonomy" id="3119039"/>
    <lineage>
        <taxon>Bacteria</taxon>
        <taxon>Pseudomonadati</taxon>
        <taxon>Spirochaetota</taxon>
        <taxon>Spirochaetia</taxon>
        <taxon>Spirochaetales</taxon>
        <taxon>Spirochaetaceae</taxon>
        <taxon>Candidatus Thalassospirochaeta</taxon>
    </lineage>
</organism>
<name>A0AAJ1II23_9SPIO</name>
<feature type="transmembrane region" description="Helical" evidence="1">
    <location>
        <begin position="82"/>
        <end position="101"/>
    </location>
</feature>
<gene>
    <name evidence="2" type="ORF">PQJ61_16460</name>
</gene>
<dbReference type="EMBL" id="JAQQAL010000044">
    <property type="protein sequence ID" value="MDC7228357.1"/>
    <property type="molecule type" value="Genomic_DNA"/>
</dbReference>
<keyword evidence="1" id="KW-1133">Transmembrane helix</keyword>
<evidence type="ECO:0000313" key="3">
    <source>
        <dbReference type="Proteomes" id="UP001221217"/>
    </source>
</evidence>
<feature type="transmembrane region" description="Helical" evidence="1">
    <location>
        <begin position="6"/>
        <end position="24"/>
    </location>
</feature>
<feature type="transmembrane region" description="Helical" evidence="1">
    <location>
        <begin position="52"/>
        <end position="76"/>
    </location>
</feature>
<proteinExistence type="predicted"/>